<dbReference type="EMBL" id="JACHHO010000007">
    <property type="protein sequence ID" value="MBB5206147.1"/>
    <property type="molecule type" value="Genomic_DNA"/>
</dbReference>
<name>A0A840S4D5_9BURK</name>
<evidence type="ECO:0000313" key="2">
    <source>
        <dbReference type="Proteomes" id="UP000554837"/>
    </source>
</evidence>
<keyword evidence="2" id="KW-1185">Reference proteome</keyword>
<organism evidence="1 2">
    <name type="scientific">Inhella inkyongensis</name>
    <dbReference type="NCBI Taxonomy" id="392593"/>
    <lineage>
        <taxon>Bacteria</taxon>
        <taxon>Pseudomonadati</taxon>
        <taxon>Pseudomonadota</taxon>
        <taxon>Betaproteobacteria</taxon>
        <taxon>Burkholderiales</taxon>
        <taxon>Sphaerotilaceae</taxon>
        <taxon>Inhella</taxon>
    </lineage>
</organism>
<gene>
    <name evidence="1" type="ORF">HNQ51_003490</name>
</gene>
<dbReference type="Proteomes" id="UP000554837">
    <property type="component" value="Unassembled WGS sequence"/>
</dbReference>
<accession>A0A840S4D5</accession>
<dbReference type="AlphaFoldDB" id="A0A840S4D5"/>
<proteinExistence type="predicted"/>
<sequence>MSDYVVYHKAEKMGYQALDIEKLAIYTKKPTDGKAGNRIWLIAGEGSPRRYYLRATFLIGGVEPSEKPEFKSRVTGTDGQLLDPMPLLNSEAWLPGFVEEQGRFAFGFNRIQNAAAVAGLRKLLLASTLR</sequence>
<protein>
    <submittedName>
        <fullName evidence="1">Uncharacterized protein</fullName>
    </submittedName>
</protein>
<evidence type="ECO:0000313" key="1">
    <source>
        <dbReference type="EMBL" id="MBB5206147.1"/>
    </source>
</evidence>
<dbReference type="RefSeq" id="WP_138856330.1">
    <property type="nucleotide sequence ID" value="NZ_CP040709.1"/>
</dbReference>
<reference evidence="1 2" key="1">
    <citation type="submission" date="2020-08" db="EMBL/GenBank/DDBJ databases">
        <title>Genomic Encyclopedia of Type Strains, Phase IV (KMG-IV): sequencing the most valuable type-strain genomes for metagenomic binning, comparative biology and taxonomic classification.</title>
        <authorList>
            <person name="Goeker M."/>
        </authorList>
    </citation>
    <scope>NUCLEOTIDE SEQUENCE [LARGE SCALE GENOMIC DNA]</scope>
    <source>
        <strain evidence="1 2">DSM 23958</strain>
    </source>
</reference>
<dbReference type="OrthoDB" id="9802640at2"/>
<comment type="caution">
    <text evidence="1">The sequence shown here is derived from an EMBL/GenBank/DDBJ whole genome shotgun (WGS) entry which is preliminary data.</text>
</comment>